<evidence type="ECO:0008006" key="3">
    <source>
        <dbReference type="Google" id="ProtNLM"/>
    </source>
</evidence>
<dbReference type="PATRIC" id="fig|1441384.3.peg.1377"/>
<evidence type="ECO:0000313" key="2">
    <source>
        <dbReference type="Proteomes" id="UP000033580"/>
    </source>
</evidence>
<protein>
    <recommendedName>
        <fullName evidence="3">Alpha/beta hydrolase</fullName>
    </recommendedName>
</protein>
<proteinExistence type="predicted"/>
<name>A0A0F3RMK4_ORITS</name>
<dbReference type="InterPro" id="IPR029058">
    <property type="entry name" value="AB_hydrolase_fold"/>
</dbReference>
<reference evidence="1 2" key="1">
    <citation type="submission" date="2015-01" db="EMBL/GenBank/DDBJ databases">
        <title>Genome Sequencing of Rickettsiales.</title>
        <authorList>
            <person name="Daugherty S.C."/>
            <person name="Su Q."/>
            <person name="Abolude K."/>
            <person name="Beier-Sexton M."/>
            <person name="Carlyon J.A."/>
            <person name="Carter R."/>
            <person name="Day N.P."/>
            <person name="Dumler S.J."/>
            <person name="Dyachenko V."/>
            <person name="Godinez A."/>
            <person name="Kurtti T.J."/>
            <person name="Lichay M."/>
            <person name="Mullins K.E."/>
            <person name="Ott S."/>
            <person name="Pappas-Brown V."/>
            <person name="Paris D.H."/>
            <person name="Patel P."/>
            <person name="Richards A.L."/>
            <person name="Sadzewicz L."/>
            <person name="Sears K."/>
            <person name="Seidman D."/>
            <person name="Sengamalay N."/>
            <person name="Stenos J."/>
            <person name="Tallon L.J."/>
            <person name="Vincent G."/>
            <person name="Fraser C.M."/>
            <person name="Munderloh U."/>
            <person name="Dunning-Hotopp J.C."/>
        </authorList>
    </citation>
    <scope>NUCLEOTIDE SEQUENCE [LARGE SCALE GENOMIC DNA]</scope>
    <source>
        <strain evidence="1 2">UT144</strain>
    </source>
</reference>
<evidence type="ECO:0000313" key="1">
    <source>
        <dbReference type="EMBL" id="KJW07417.1"/>
    </source>
</evidence>
<comment type="caution">
    <text evidence="1">The sequence shown here is derived from an EMBL/GenBank/DDBJ whole genome shotgun (WGS) entry which is preliminary data.</text>
</comment>
<dbReference type="AlphaFoldDB" id="A0A0F3RMK4"/>
<accession>A0A0F3RMK4</accession>
<sequence length="88" mass="9815">MIGTIDDGNVCETKVLWHAVPGAFMIQDRKFPIIISLPGRGGERQKETILYEALASHGYIMITIDQPYVANFVKFSDGAKINLTFKDV</sequence>
<organism evidence="1 2">
    <name type="scientific">Orientia tsutsugamushi str. UT144</name>
    <dbReference type="NCBI Taxonomy" id="1441384"/>
    <lineage>
        <taxon>Bacteria</taxon>
        <taxon>Pseudomonadati</taxon>
        <taxon>Pseudomonadota</taxon>
        <taxon>Alphaproteobacteria</taxon>
        <taxon>Rickettsiales</taxon>
        <taxon>Rickettsiaceae</taxon>
        <taxon>Rickettsieae</taxon>
        <taxon>Orientia</taxon>
    </lineage>
</organism>
<dbReference type="Proteomes" id="UP000033580">
    <property type="component" value="Unassembled WGS sequence"/>
</dbReference>
<dbReference type="Gene3D" id="3.40.50.1820">
    <property type="entry name" value="alpha/beta hydrolase"/>
    <property type="match status" value="1"/>
</dbReference>
<dbReference type="SUPFAM" id="SSF53474">
    <property type="entry name" value="alpha/beta-Hydrolases"/>
    <property type="match status" value="1"/>
</dbReference>
<gene>
    <name evidence="1" type="ORF">OTUT144_0533</name>
</gene>
<dbReference type="EMBL" id="LAOR01000026">
    <property type="protein sequence ID" value="KJW07417.1"/>
    <property type="molecule type" value="Genomic_DNA"/>
</dbReference>